<evidence type="ECO:0000256" key="4">
    <source>
        <dbReference type="ARBA" id="ARBA00022723"/>
    </source>
</evidence>
<feature type="domain" description="Cadherin" evidence="15">
    <location>
        <begin position="643"/>
        <end position="743"/>
    </location>
</feature>
<dbReference type="PANTHER" id="PTHR24027">
    <property type="entry name" value="CADHERIN-23"/>
    <property type="match status" value="1"/>
</dbReference>
<comment type="caution">
    <text evidence="16">The sequence shown here is derived from an EMBL/GenBank/DDBJ whole genome shotgun (WGS) entry which is preliminary data.</text>
</comment>
<feature type="domain" description="Cadherin" evidence="15">
    <location>
        <begin position="163"/>
        <end position="228"/>
    </location>
</feature>
<accession>A0A0P7WAY1</accession>
<keyword evidence="3 14" id="KW-0812">Transmembrane</keyword>
<dbReference type="FunFam" id="2.60.40.60:FF:000123">
    <property type="entry name" value="Protocadherin beta 4"/>
    <property type="match status" value="1"/>
</dbReference>
<sequence>TASPFLSGGESVSNPIPRRSLAGPPNAHASLIPQGLKMTLWGLLLSPAFLICSAAALGWEDKSGPLEEKTLDVPEGTARHYPIYQFRSSHPEVTSYQVSGDTNDKIAISTDGWLYLEKPLDWAESRQHGLQVIGVEDSGEPVDGPYLVTINVLDINNHQPTFNQTNYHGVVLEHSTAGVPFMRVFATDLDDPNTPNARLNYSIVSQIPDRLRKPLFQINSETGEISTTPEGAEHLRARQDVTYGRADDGNAEDSLKKKFDEYCVRRDAIPYELNPFFTCVERSEMHRMNPLEDPDYTLIVKAEDMEGQSVNSFSGNTRVNIAVKQNLWFISGPVWIRENDEGPYPMEIAKVQSNERGALYSLSQKEKYPSFPFEIDEEGRIFVTRALDREEKEMYVLVVFAKDEQDVELEKPLEIQVLVVDVNDNPPVCEELESKFEVQENEEIGSLIGVLKVYDLDEVDSPNSLLEYSLVSQEPQKPSANMFQIDSFTGKIQLTSSQLRRKDVPHTECKVLIRVIDINNEVPVFEKNDYGKTWIAEDIEVGATLITVLATDADDPGTGSSKVLYHIAEGDPEGTFAFESDEGTGEGRLYIARPLDYETKSFYTLIIHARNPEPLVNGMEYDERSTTVFIVNVTDVNEPPQFFHDIVQVTIPENVTNGETIVEMKAKDPEGKEIRFKLEGDEKKWLEIDAESGVIKSKGKLDREEVAEYKVRVTAYEKENPEQETQRNVTIRLLDVNDNSPTLMKTQSFVCAKKPQPVLLRAVDGDAPPFGEPFTFSLSKKAGANWEIRQINGSSANLVLKSIPREDRTVGLSVTVKDSAGMGVPQLVQVRVCNCTELGYCYIEPETYQWRLGLSGTLGIFGGILGFMGLIMCFSVYRMKNRRKEKVSEGNERDAMLQTM</sequence>
<organism evidence="16 17">
    <name type="scientific">Scleropages formosus</name>
    <name type="common">Asian bonytongue</name>
    <name type="synonym">Osteoglossum formosum</name>
    <dbReference type="NCBI Taxonomy" id="113540"/>
    <lineage>
        <taxon>Eukaryota</taxon>
        <taxon>Metazoa</taxon>
        <taxon>Chordata</taxon>
        <taxon>Craniata</taxon>
        <taxon>Vertebrata</taxon>
        <taxon>Euteleostomi</taxon>
        <taxon>Actinopterygii</taxon>
        <taxon>Neopterygii</taxon>
        <taxon>Teleostei</taxon>
        <taxon>Osteoglossocephala</taxon>
        <taxon>Osteoglossomorpha</taxon>
        <taxon>Osteoglossiformes</taxon>
        <taxon>Osteoglossidae</taxon>
        <taxon>Scleropages</taxon>
    </lineage>
</organism>
<dbReference type="InterPro" id="IPR002126">
    <property type="entry name" value="Cadherin-like_dom"/>
</dbReference>
<feature type="non-terminal residue" evidence="16">
    <location>
        <position position="1"/>
    </location>
</feature>
<dbReference type="SMART" id="SM00112">
    <property type="entry name" value="CA"/>
    <property type="match status" value="7"/>
</dbReference>
<dbReference type="AlphaFoldDB" id="A0A0P7WAY1"/>
<dbReference type="GO" id="GO:0007043">
    <property type="term" value="P:cell-cell junction assembly"/>
    <property type="evidence" value="ECO:0007669"/>
    <property type="project" value="TreeGrafter"/>
</dbReference>
<dbReference type="GO" id="GO:0007156">
    <property type="term" value="P:homophilic cell adhesion via plasma membrane adhesion molecules"/>
    <property type="evidence" value="ECO:0007669"/>
    <property type="project" value="InterPro"/>
</dbReference>
<feature type="domain" description="Cadherin" evidence="15">
    <location>
        <begin position="84"/>
        <end position="162"/>
    </location>
</feature>
<protein>
    <submittedName>
        <fullName evidence="16">Cadherin-17-like</fullName>
    </submittedName>
</protein>
<keyword evidence="6" id="KW-0677">Repeat</keyword>
<dbReference type="GO" id="GO:0000902">
    <property type="term" value="P:cell morphogenesis"/>
    <property type="evidence" value="ECO:0007669"/>
    <property type="project" value="TreeGrafter"/>
</dbReference>
<dbReference type="GO" id="GO:0016477">
    <property type="term" value="P:cell migration"/>
    <property type="evidence" value="ECO:0007669"/>
    <property type="project" value="TreeGrafter"/>
</dbReference>
<dbReference type="SUPFAM" id="SSF49313">
    <property type="entry name" value="Cadherin-like"/>
    <property type="match status" value="7"/>
</dbReference>
<keyword evidence="11" id="KW-0325">Glycoprotein</keyword>
<feature type="domain" description="Cadherin" evidence="15">
    <location>
        <begin position="535"/>
        <end position="642"/>
    </location>
</feature>
<dbReference type="FunFam" id="2.60.40.60:FF:000011">
    <property type="entry name" value="Cadherin 1"/>
    <property type="match status" value="1"/>
</dbReference>
<dbReference type="PRINTS" id="PR00205">
    <property type="entry name" value="CADHERIN"/>
</dbReference>
<feature type="transmembrane region" description="Helical" evidence="14">
    <location>
        <begin position="852"/>
        <end position="877"/>
    </location>
</feature>
<evidence type="ECO:0000259" key="15">
    <source>
        <dbReference type="PROSITE" id="PS50268"/>
    </source>
</evidence>
<dbReference type="GO" id="GO:0044331">
    <property type="term" value="P:cell-cell adhesion mediated by cadherin"/>
    <property type="evidence" value="ECO:0007669"/>
    <property type="project" value="TreeGrafter"/>
</dbReference>
<evidence type="ECO:0000256" key="1">
    <source>
        <dbReference type="ARBA" id="ARBA00004251"/>
    </source>
</evidence>
<gene>
    <name evidence="16" type="ORF">Z043_121904</name>
</gene>
<dbReference type="FunFam" id="2.60.40.60:FF:000188">
    <property type="entry name" value="Cadherin 17"/>
    <property type="match status" value="1"/>
</dbReference>
<evidence type="ECO:0000313" key="16">
    <source>
        <dbReference type="EMBL" id="KPP60112.1"/>
    </source>
</evidence>
<evidence type="ECO:0000256" key="9">
    <source>
        <dbReference type="ARBA" id="ARBA00022989"/>
    </source>
</evidence>
<dbReference type="Pfam" id="PF00028">
    <property type="entry name" value="Cadherin"/>
    <property type="match status" value="5"/>
</dbReference>
<dbReference type="GO" id="GO:0016342">
    <property type="term" value="C:catenin complex"/>
    <property type="evidence" value="ECO:0007669"/>
    <property type="project" value="TreeGrafter"/>
</dbReference>
<dbReference type="GO" id="GO:0008013">
    <property type="term" value="F:beta-catenin binding"/>
    <property type="evidence" value="ECO:0007669"/>
    <property type="project" value="TreeGrafter"/>
</dbReference>
<dbReference type="FunFam" id="2.60.40.60:FF:000163">
    <property type="entry name" value="Cadherin 17"/>
    <property type="match status" value="1"/>
</dbReference>
<evidence type="ECO:0000256" key="13">
    <source>
        <dbReference type="SAM" id="MobiDB-lite"/>
    </source>
</evidence>
<feature type="compositionally biased region" description="Polar residues" evidence="13">
    <location>
        <begin position="1"/>
        <end position="14"/>
    </location>
</feature>
<dbReference type="InterPro" id="IPR020894">
    <property type="entry name" value="Cadherin_CS"/>
</dbReference>
<evidence type="ECO:0000313" key="17">
    <source>
        <dbReference type="Proteomes" id="UP000034805"/>
    </source>
</evidence>
<name>A0A0P7WAY1_SCLFO</name>
<dbReference type="GO" id="GO:0016339">
    <property type="term" value="P:calcium-dependent cell-cell adhesion via plasma membrane cell adhesion molecules"/>
    <property type="evidence" value="ECO:0007669"/>
    <property type="project" value="TreeGrafter"/>
</dbReference>
<dbReference type="FunFam" id="2.60.40.60:FF:000019">
    <property type="entry name" value="Cadherin 2"/>
    <property type="match status" value="1"/>
</dbReference>
<reference evidence="16 17" key="1">
    <citation type="submission" date="2015-08" db="EMBL/GenBank/DDBJ databases">
        <title>The genome of the Asian arowana (Scleropages formosus).</title>
        <authorList>
            <person name="Tan M.H."/>
            <person name="Gan H.M."/>
            <person name="Croft L.J."/>
            <person name="Austin C.M."/>
        </authorList>
    </citation>
    <scope>NUCLEOTIDE SEQUENCE [LARGE SCALE GENOMIC DNA]</scope>
    <source>
        <strain evidence="16">Aro1</strain>
    </source>
</reference>
<keyword evidence="7 12" id="KW-0106">Calcium</keyword>
<keyword evidence="4" id="KW-0479">Metal-binding</keyword>
<dbReference type="GO" id="GO:0005509">
    <property type="term" value="F:calcium ion binding"/>
    <property type="evidence" value="ECO:0007669"/>
    <property type="project" value="UniProtKB-UniRule"/>
</dbReference>
<dbReference type="EMBL" id="JARO02011121">
    <property type="protein sequence ID" value="KPP60112.1"/>
    <property type="molecule type" value="Genomic_DNA"/>
</dbReference>
<comment type="subcellular location">
    <subcellularLocation>
        <location evidence="1">Cell membrane</location>
        <topology evidence="1">Single-pass type I membrane protein</topology>
    </subcellularLocation>
</comment>
<evidence type="ECO:0000256" key="14">
    <source>
        <dbReference type="SAM" id="Phobius"/>
    </source>
</evidence>
<dbReference type="PROSITE" id="PS00232">
    <property type="entry name" value="CADHERIN_1"/>
    <property type="match status" value="2"/>
</dbReference>
<evidence type="ECO:0000256" key="2">
    <source>
        <dbReference type="ARBA" id="ARBA00022475"/>
    </source>
</evidence>
<evidence type="ECO:0000256" key="6">
    <source>
        <dbReference type="ARBA" id="ARBA00022737"/>
    </source>
</evidence>
<evidence type="ECO:0000256" key="7">
    <source>
        <dbReference type="ARBA" id="ARBA00022837"/>
    </source>
</evidence>
<keyword evidence="8" id="KW-0130">Cell adhesion</keyword>
<dbReference type="PANTHER" id="PTHR24027:SF419">
    <property type="entry name" value="CADHERIN-17"/>
    <property type="match status" value="1"/>
</dbReference>
<evidence type="ECO:0000256" key="12">
    <source>
        <dbReference type="PROSITE-ProRule" id="PRU00043"/>
    </source>
</evidence>
<keyword evidence="10 14" id="KW-0472">Membrane</keyword>
<evidence type="ECO:0000256" key="3">
    <source>
        <dbReference type="ARBA" id="ARBA00022692"/>
    </source>
</evidence>
<dbReference type="GO" id="GO:0034332">
    <property type="term" value="P:adherens junction organization"/>
    <property type="evidence" value="ECO:0007669"/>
    <property type="project" value="TreeGrafter"/>
</dbReference>
<dbReference type="InterPro" id="IPR015919">
    <property type="entry name" value="Cadherin-like_sf"/>
</dbReference>
<dbReference type="Gene3D" id="2.60.40.60">
    <property type="entry name" value="Cadherins"/>
    <property type="match status" value="7"/>
</dbReference>
<feature type="domain" description="Cadherin" evidence="15">
    <location>
        <begin position="360"/>
        <end position="429"/>
    </location>
</feature>
<keyword evidence="9 14" id="KW-1133">Transmembrane helix</keyword>
<proteinExistence type="predicted"/>
<evidence type="ECO:0000256" key="8">
    <source>
        <dbReference type="ARBA" id="ARBA00022889"/>
    </source>
</evidence>
<evidence type="ECO:0000256" key="5">
    <source>
        <dbReference type="ARBA" id="ARBA00022729"/>
    </source>
</evidence>
<dbReference type="CDD" id="cd11304">
    <property type="entry name" value="Cadherin_repeat"/>
    <property type="match status" value="6"/>
</dbReference>
<dbReference type="Proteomes" id="UP000034805">
    <property type="component" value="Unassembled WGS sequence"/>
</dbReference>
<keyword evidence="5" id="KW-0732">Signal</keyword>
<dbReference type="GO" id="GO:0005912">
    <property type="term" value="C:adherens junction"/>
    <property type="evidence" value="ECO:0007669"/>
    <property type="project" value="TreeGrafter"/>
</dbReference>
<dbReference type="InterPro" id="IPR039808">
    <property type="entry name" value="Cadherin"/>
</dbReference>
<evidence type="ECO:0000256" key="11">
    <source>
        <dbReference type="ARBA" id="ARBA00023180"/>
    </source>
</evidence>
<feature type="region of interest" description="Disordered" evidence="13">
    <location>
        <begin position="1"/>
        <end position="20"/>
    </location>
</feature>
<keyword evidence="2" id="KW-1003">Cell membrane</keyword>
<evidence type="ECO:0000256" key="10">
    <source>
        <dbReference type="ARBA" id="ARBA00023136"/>
    </source>
</evidence>
<dbReference type="PROSITE" id="PS50268">
    <property type="entry name" value="CADHERIN_2"/>
    <property type="match status" value="6"/>
</dbReference>
<dbReference type="STRING" id="113540.ENSSFOP00015014157"/>
<dbReference type="GO" id="GO:0060027">
    <property type="term" value="P:convergent extension involved in gastrulation"/>
    <property type="evidence" value="ECO:0007669"/>
    <property type="project" value="UniProtKB-ARBA"/>
</dbReference>
<dbReference type="GO" id="GO:0045296">
    <property type="term" value="F:cadherin binding"/>
    <property type="evidence" value="ECO:0007669"/>
    <property type="project" value="TreeGrafter"/>
</dbReference>
<feature type="domain" description="Cadherin" evidence="15">
    <location>
        <begin position="430"/>
        <end position="525"/>
    </location>
</feature>